<feature type="chain" id="PRO_5043440591" description="cellulase" evidence="11">
    <location>
        <begin position="17"/>
        <end position="396"/>
    </location>
</feature>
<dbReference type="Proteomes" id="UP001321749">
    <property type="component" value="Unassembled WGS sequence"/>
</dbReference>
<dbReference type="SUPFAM" id="SSF57180">
    <property type="entry name" value="Cellulose-binding domain"/>
    <property type="match status" value="1"/>
</dbReference>
<feature type="region of interest" description="Disordered" evidence="10">
    <location>
        <begin position="61"/>
        <end position="84"/>
    </location>
</feature>
<evidence type="ECO:0000256" key="10">
    <source>
        <dbReference type="SAM" id="MobiDB-lite"/>
    </source>
</evidence>
<dbReference type="InterPro" id="IPR001547">
    <property type="entry name" value="Glyco_hydro_5"/>
</dbReference>
<dbReference type="AlphaFoldDB" id="A0AAV9H899"/>
<dbReference type="InterPro" id="IPR035971">
    <property type="entry name" value="CBD_sf"/>
</dbReference>
<dbReference type="GO" id="GO:0030248">
    <property type="term" value="F:cellulose binding"/>
    <property type="evidence" value="ECO:0007669"/>
    <property type="project" value="InterPro"/>
</dbReference>
<sequence>MKASIVAGALATGAAAQSGAWGQCGGQGWSGAKTCISGYTCTFVNDWYSQCLPGAAAPVTTTAKPTTTAQPTTLVTSKTSSPPAATTSAVANGKFKWFGFSESGAEFGQDTYPGLWGKHFIFPDNNAIQTLINQGYNTFRVDFAMERLSPSSLTGSFDSAYLKNLTQSINYITNAGAYAVLDPHNYGRYFGNIITDVNAFGTWWTNLAKLFASNSRVVFDTNNEYNTMPQDLVLQLNQAAINGIRSAGATSQYIFVEGNSWTGAWTWNVTNNNLAALTDSQNKIVYQMHQYLDSDGSGTSPNCVSTEIGVQRIVGATKWLRDNGKVGILGEFAGGPNSVCETAIKGLLDHLKANSDVWQGALWWAAGPWWGDYMYSFEPPSGTAYQYYNNLLRSYQ</sequence>
<dbReference type="EMBL" id="MU865145">
    <property type="protein sequence ID" value="KAK4456986.1"/>
    <property type="molecule type" value="Genomic_DNA"/>
</dbReference>
<comment type="catalytic activity">
    <reaction evidence="1">
        <text>Endohydrolysis of (1-&gt;4)-beta-D-glucosidic linkages in cellulose, lichenin and cereal beta-D-glucans.</text>
        <dbReference type="EC" id="3.2.1.4"/>
    </reaction>
</comment>
<name>A0AAV9H899_9PEZI</name>
<reference evidence="13" key="2">
    <citation type="submission" date="2023-06" db="EMBL/GenBank/DDBJ databases">
        <authorList>
            <consortium name="Lawrence Berkeley National Laboratory"/>
            <person name="Mondo S.J."/>
            <person name="Hensen N."/>
            <person name="Bonometti L."/>
            <person name="Westerberg I."/>
            <person name="Brannstrom I.O."/>
            <person name="Guillou S."/>
            <person name="Cros-Aarteil S."/>
            <person name="Calhoun S."/>
            <person name="Haridas S."/>
            <person name="Kuo A."/>
            <person name="Pangilinan J."/>
            <person name="Riley R."/>
            <person name="Labutti K."/>
            <person name="Andreopoulos B."/>
            <person name="Lipzen A."/>
            <person name="Chen C."/>
            <person name="Yanf M."/>
            <person name="Daum C."/>
            <person name="Ng V."/>
            <person name="Clum A."/>
            <person name="Steindorff A."/>
            <person name="Ohm R."/>
            <person name="Martin F."/>
            <person name="Silar P."/>
            <person name="Natvig D."/>
            <person name="Lalanne C."/>
            <person name="Gautier V."/>
            <person name="Ament-Velasquez S.L."/>
            <person name="Kruys A."/>
            <person name="Hutchinson M.I."/>
            <person name="Powell A.J."/>
            <person name="Barry K."/>
            <person name="Miller A.N."/>
            <person name="Grigoriev I.V."/>
            <person name="Debuchy R."/>
            <person name="Gladieux P."/>
            <person name="Thoren M.H."/>
            <person name="Johannesson H."/>
        </authorList>
    </citation>
    <scope>NUCLEOTIDE SEQUENCE</scope>
    <source>
        <strain evidence="13">PSN324</strain>
    </source>
</reference>
<feature type="domain" description="CBM1" evidence="12">
    <location>
        <begin position="16"/>
        <end position="52"/>
    </location>
</feature>
<accession>A0AAV9H899</accession>
<keyword evidence="6 11" id="KW-0732">Signal</keyword>
<organism evidence="13 14">
    <name type="scientific">Cladorrhinum samala</name>
    <dbReference type="NCBI Taxonomy" id="585594"/>
    <lineage>
        <taxon>Eukaryota</taxon>
        <taxon>Fungi</taxon>
        <taxon>Dikarya</taxon>
        <taxon>Ascomycota</taxon>
        <taxon>Pezizomycotina</taxon>
        <taxon>Sordariomycetes</taxon>
        <taxon>Sordariomycetidae</taxon>
        <taxon>Sordariales</taxon>
        <taxon>Podosporaceae</taxon>
        <taxon>Cladorrhinum</taxon>
    </lineage>
</organism>
<evidence type="ECO:0000256" key="2">
    <source>
        <dbReference type="ARBA" id="ARBA00004613"/>
    </source>
</evidence>
<keyword evidence="7 9" id="KW-0378">Hydrolase</keyword>
<reference evidence="13" key="1">
    <citation type="journal article" date="2023" name="Mol. Phylogenet. Evol.">
        <title>Genome-scale phylogeny and comparative genomics of the fungal order Sordariales.</title>
        <authorList>
            <person name="Hensen N."/>
            <person name="Bonometti L."/>
            <person name="Westerberg I."/>
            <person name="Brannstrom I.O."/>
            <person name="Guillou S."/>
            <person name="Cros-Aarteil S."/>
            <person name="Calhoun S."/>
            <person name="Haridas S."/>
            <person name="Kuo A."/>
            <person name="Mondo S."/>
            <person name="Pangilinan J."/>
            <person name="Riley R."/>
            <person name="LaButti K."/>
            <person name="Andreopoulos B."/>
            <person name="Lipzen A."/>
            <person name="Chen C."/>
            <person name="Yan M."/>
            <person name="Daum C."/>
            <person name="Ng V."/>
            <person name="Clum A."/>
            <person name="Steindorff A."/>
            <person name="Ohm R.A."/>
            <person name="Martin F."/>
            <person name="Silar P."/>
            <person name="Natvig D.O."/>
            <person name="Lalanne C."/>
            <person name="Gautier V."/>
            <person name="Ament-Velasquez S.L."/>
            <person name="Kruys A."/>
            <person name="Hutchinson M.I."/>
            <person name="Powell A.J."/>
            <person name="Barry K."/>
            <person name="Miller A.N."/>
            <person name="Grigoriev I.V."/>
            <person name="Debuchy R."/>
            <person name="Gladieux P."/>
            <person name="Hiltunen Thoren M."/>
            <person name="Johannesson H."/>
        </authorList>
    </citation>
    <scope>NUCLEOTIDE SEQUENCE</scope>
    <source>
        <strain evidence="13">PSN324</strain>
    </source>
</reference>
<dbReference type="PANTHER" id="PTHR34142">
    <property type="entry name" value="ENDO-BETA-1,4-GLUCANASE A"/>
    <property type="match status" value="1"/>
</dbReference>
<gene>
    <name evidence="13" type="ORF">QBC42DRAFT_189693</name>
</gene>
<comment type="subcellular location">
    <subcellularLocation>
        <location evidence="2">Secreted</location>
    </subcellularLocation>
</comment>
<evidence type="ECO:0000256" key="9">
    <source>
        <dbReference type="RuleBase" id="RU361153"/>
    </source>
</evidence>
<dbReference type="InterPro" id="IPR017853">
    <property type="entry name" value="GH"/>
</dbReference>
<dbReference type="EC" id="3.2.1.4" evidence="4"/>
<dbReference type="GO" id="GO:0009251">
    <property type="term" value="P:glucan catabolic process"/>
    <property type="evidence" value="ECO:0007669"/>
    <property type="project" value="TreeGrafter"/>
</dbReference>
<dbReference type="Pfam" id="PF00734">
    <property type="entry name" value="CBM_1"/>
    <property type="match status" value="1"/>
</dbReference>
<dbReference type="Gene3D" id="3.20.20.80">
    <property type="entry name" value="Glycosidases"/>
    <property type="match status" value="1"/>
</dbReference>
<comment type="caution">
    <text evidence="13">The sequence shown here is derived from an EMBL/GenBank/DDBJ whole genome shotgun (WGS) entry which is preliminary data.</text>
</comment>
<dbReference type="SMART" id="SM00236">
    <property type="entry name" value="fCBD"/>
    <property type="match status" value="1"/>
</dbReference>
<keyword evidence="5" id="KW-0964">Secreted</keyword>
<evidence type="ECO:0000256" key="8">
    <source>
        <dbReference type="ARBA" id="ARBA00023295"/>
    </source>
</evidence>
<evidence type="ECO:0000256" key="11">
    <source>
        <dbReference type="SAM" id="SignalP"/>
    </source>
</evidence>
<dbReference type="GO" id="GO:0008810">
    <property type="term" value="F:cellulase activity"/>
    <property type="evidence" value="ECO:0007669"/>
    <property type="project" value="UniProtKB-EC"/>
</dbReference>
<evidence type="ECO:0000256" key="6">
    <source>
        <dbReference type="ARBA" id="ARBA00022729"/>
    </source>
</evidence>
<proteinExistence type="inferred from homology"/>
<keyword evidence="14" id="KW-1185">Reference proteome</keyword>
<evidence type="ECO:0000313" key="13">
    <source>
        <dbReference type="EMBL" id="KAK4456986.1"/>
    </source>
</evidence>
<dbReference type="SUPFAM" id="SSF51445">
    <property type="entry name" value="(Trans)glycosidases"/>
    <property type="match status" value="1"/>
</dbReference>
<dbReference type="GO" id="GO:0005576">
    <property type="term" value="C:extracellular region"/>
    <property type="evidence" value="ECO:0007669"/>
    <property type="project" value="UniProtKB-SubCell"/>
</dbReference>
<evidence type="ECO:0000256" key="3">
    <source>
        <dbReference type="ARBA" id="ARBA00005641"/>
    </source>
</evidence>
<evidence type="ECO:0000256" key="1">
    <source>
        <dbReference type="ARBA" id="ARBA00000966"/>
    </source>
</evidence>
<dbReference type="PROSITE" id="PS00562">
    <property type="entry name" value="CBM1_1"/>
    <property type="match status" value="1"/>
</dbReference>
<evidence type="ECO:0000256" key="5">
    <source>
        <dbReference type="ARBA" id="ARBA00022525"/>
    </source>
</evidence>
<keyword evidence="8 9" id="KW-0326">Glycosidase</keyword>
<dbReference type="InterPro" id="IPR000254">
    <property type="entry name" value="CBD"/>
</dbReference>
<dbReference type="PROSITE" id="PS51164">
    <property type="entry name" value="CBM1_2"/>
    <property type="match status" value="1"/>
</dbReference>
<protein>
    <recommendedName>
        <fullName evidence="4">cellulase</fullName>
        <ecNumber evidence="4">3.2.1.4</ecNumber>
    </recommendedName>
</protein>
<comment type="similarity">
    <text evidence="3 9">Belongs to the glycosyl hydrolase 5 (cellulase A) family.</text>
</comment>
<dbReference type="FunFam" id="3.20.20.80:FF:000078">
    <property type="entry name" value="Endo-beta-1,4-glucanase B"/>
    <property type="match status" value="1"/>
</dbReference>
<evidence type="ECO:0000259" key="12">
    <source>
        <dbReference type="PROSITE" id="PS51164"/>
    </source>
</evidence>
<evidence type="ECO:0000256" key="7">
    <source>
        <dbReference type="ARBA" id="ARBA00022801"/>
    </source>
</evidence>
<dbReference type="Pfam" id="PF00150">
    <property type="entry name" value="Cellulase"/>
    <property type="match status" value="1"/>
</dbReference>
<dbReference type="PANTHER" id="PTHR34142:SF1">
    <property type="entry name" value="GLYCOSIDE HYDROLASE FAMILY 5 DOMAIN-CONTAINING PROTEIN"/>
    <property type="match status" value="1"/>
</dbReference>
<evidence type="ECO:0000313" key="14">
    <source>
        <dbReference type="Proteomes" id="UP001321749"/>
    </source>
</evidence>
<evidence type="ECO:0000256" key="4">
    <source>
        <dbReference type="ARBA" id="ARBA00012601"/>
    </source>
</evidence>
<feature type="signal peptide" evidence="11">
    <location>
        <begin position="1"/>
        <end position="16"/>
    </location>
</feature>